<comment type="pathway">
    <text evidence="2 11">Amino-acid biosynthesis; L-isoleucine biosynthesis; L-isoleucine from 2-oxobutanoate: step 2/4.</text>
</comment>
<keyword evidence="5 11" id="KW-0479">Metal-binding</keyword>
<feature type="binding site" evidence="11 12">
    <location>
        <position position="191"/>
    </location>
    <ligand>
        <name>Mg(2+)</name>
        <dbReference type="ChEBI" id="CHEBI:18420"/>
        <label>1</label>
    </ligand>
</feature>
<dbReference type="Gene3D" id="6.10.240.10">
    <property type="match status" value="1"/>
</dbReference>
<dbReference type="PIRSF" id="PIRSF000116">
    <property type="entry name" value="IlvC_gammaproteo"/>
    <property type="match status" value="1"/>
</dbReference>
<dbReference type="GO" id="GO:0016853">
    <property type="term" value="F:isomerase activity"/>
    <property type="evidence" value="ECO:0007669"/>
    <property type="project" value="UniProtKB-KW"/>
</dbReference>
<comment type="cofactor">
    <cofactor evidence="11">
        <name>Mg(2+)</name>
        <dbReference type="ChEBI" id="CHEBI:18420"/>
    </cofactor>
    <text evidence="11">Binds 2 magnesium ions per subunit.</text>
</comment>
<feature type="binding site" evidence="11 12">
    <location>
        <position position="191"/>
    </location>
    <ligand>
        <name>Mg(2+)</name>
        <dbReference type="ChEBI" id="CHEBI:18420"/>
        <label>2</label>
    </ligand>
</feature>
<dbReference type="EC" id="1.1.1.86" evidence="11"/>
<dbReference type="Pfam" id="PF07991">
    <property type="entry name" value="KARI_N"/>
    <property type="match status" value="1"/>
</dbReference>
<dbReference type="InterPro" id="IPR014359">
    <property type="entry name" value="KARI_prok"/>
</dbReference>
<sequence length="326" mass="35866">MAKIYYDEDISLKPLLSKKVAVIGYGSQGRAQALNMRDSGLNVIVGVREGGKSWRMVKEDGLEPIPVEDAAREGDVVHMLIPDVVQPEVYSQHIGPNLKPGKVLGFSHGYNIHFRQIVPPSYVDVVLVAPKAPGPRMRELYLEGKGVPALFAVGQDYSGNARMIALAMAKALGCARAGVLETTFKEETETDLFGEQAVLVGGVMELIKKGYEVLVEAGYQPELAYFEVCNELKLIVDLIYRGGLVGMLNAVSDTAKFGGLVVGPQIVDEHVKENMREALRSIQDGSFARLWSEDPRSRLILEKKMEEMMNHPMEKVGEAVRKLAQI</sequence>
<dbReference type="GO" id="GO:0050661">
    <property type="term" value="F:NADP binding"/>
    <property type="evidence" value="ECO:0007669"/>
    <property type="project" value="InterPro"/>
</dbReference>
<dbReference type="HAMAP" id="MF_00435">
    <property type="entry name" value="IlvC"/>
    <property type="match status" value="1"/>
</dbReference>
<proteinExistence type="inferred from homology"/>
<comment type="similarity">
    <text evidence="3 11 12">Belongs to the ketol-acid reductoisomerase family.</text>
</comment>
<keyword evidence="15" id="KW-0413">Isomerase</keyword>
<dbReference type="AlphaFoldDB" id="A0A2R7YA08"/>
<evidence type="ECO:0000256" key="4">
    <source>
        <dbReference type="ARBA" id="ARBA00022605"/>
    </source>
</evidence>
<dbReference type="GO" id="GO:0009097">
    <property type="term" value="P:isoleucine biosynthetic process"/>
    <property type="evidence" value="ECO:0007669"/>
    <property type="project" value="UniProtKB-UniRule"/>
</dbReference>
<evidence type="ECO:0000256" key="7">
    <source>
        <dbReference type="ARBA" id="ARBA00023002"/>
    </source>
</evidence>
<protein>
    <recommendedName>
        <fullName evidence="11">Ketol-acid reductoisomerase (NADP(+))</fullName>
        <shortName evidence="11">KARI</shortName>
        <ecNumber evidence="11">1.1.1.86</ecNumber>
    </recommendedName>
    <alternativeName>
        <fullName evidence="11">Acetohydroxy-acid isomeroreductase</fullName>
        <shortName evidence="11">AHIR</shortName>
    </alternativeName>
    <alternativeName>
        <fullName evidence="11">Alpha-keto-beta-hydroxylacyl reductoisomerase</fullName>
    </alternativeName>
</protein>
<comment type="function">
    <text evidence="11">Involved in the biosynthesis of branched-chain amino acids (BCAA). Catalyzes an alkyl-migration followed by a ketol-acid reduction of (S)-2-acetolactate (S2AL) to yield (R)-2,3-dihydroxy-isovalerate. In the isomerase reaction, S2AL is rearranged via a Mg-dependent methyl migration to produce 3-hydroxy-3-methyl-2-ketobutyrate (HMKB). In the reductase reaction, this 2-ketoacid undergoes a metal-dependent reduction by NADPH to yield (R)-2,3-dihydroxy-isovalerate.</text>
</comment>
<evidence type="ECO:0000256" key="12">
    <source>
        <dbReference type="PROSITE-ProRule" id="PRU01198"/>
    </source>
</evidence>
<dbReference type="Proteomes" id="UP000244066">
    <property type="component" value="Unassembled WGS sequence"/>
</dbReference>
<evidence type="ECO:0000256" key="3">
    <source>
        <dbReference type="ARBA" id="ARBA00010318"/>
    </source>
</evidence>
<comment type="catalytic activity">
    <reaction evidence="10">
        <text>(2R)-2,3-dihydroxy-3-methylbutanoate + NADP(+) = (2S)-2-acetolactate + NADPH + H(+)</text>
        <dbReference type="Rhea" id="RHEA:22068"/>
        <dbReference type="ChEBI" id="CHEBI:15378"/>
        <dbReference type="ChEBI" id="CHEBI:49072"/>
        <dbReference type="ChEBI" id="CHEBI:57783"/>
        <dbReference type="ChEBI" id="CHEBI:58349"/>
        <dbReference type="ChEBI" id="CHEBI:58476"/>
        <dbReference type="EC" id="1.1.1.383"/>
    </reaction>
</comment>
<evidence type="ECO:0000256" key="10">
    <source>
        <dbReference type="ARBA" id="ARBA00052344"/>
    </source>
</evidence>
<evidence type="ECO:0000256" key="1">
    <source>
        <dbReference type="ARBA" id="ARBA00004864"/>
    </source>
</evidence>
<evidence type="ECO:0000259" key="14">
    <source>
        <dbReference type="PROSITE" id="PS51851"/>
    </source>
</evidence>
<evidence type="ECO:0000256" key="11">
    <source>
        <dbReference type="HAMAP-Rule" id="MF_00435"/>
    </source>
</evidence>
<comment type="catalytic activity">
    <reaction evidence="11">
        <text>(2R,3R)-2,3-dihydroxy-3-methylpentanoate + NADP(+) = (S)-2-ethyl-2-hydroxy-3-oxobutanoate + NADPH + H(+)</text>
        <dbReference type="Rhea" id="RHEA:13493"/>
        <dbReference type="ChEBI" id="CHEBI:15378"/>
        <dbReference type="ChEBI" id="CHEBI:49256"/>
        <dbReference type="ChEBI" id="CHEBI:49258"/>
        <dbReference type="ChEBI" id="CHEBI:57783"/>
        <dbReference type="ChEBI" id="CHEBI:58349"/>
        <dbReference type="EC" id="1.1.1.86"/>
    </reaction>
</comment>
<dbReference type="Gene3D" id="3.40.50.720">
    <property type="entry name" value="NAD(P)-binding Rossmann-like Domain"/>
    <property type="match status" value="1"/>
</dbReference>
<evidence type="ECO:0000256" key="5">
    <source>
        <dbReference type="ARBA" id="ARBA00022723"/>
    </source>
</evidence>
<feature type="binding site" evidence="11 12">
    <location>
        <position position="231"/>
    </location>
    <ligand>
        <name>Mg(2+)</name>
        <dbReference type="ChEBI" id="CHEBI:18420"/>
        <label>2</label>
    </ligand>
</feature>
<comment type="caution">
    <text evidence="11">Lacks conserved residue(s) required for the propagation of feature annotation.</text>
</comment>
<dbReference type="PANTHER" id="PTHR21371">
    <property type="entry name" value="KETOL-ACID REDUCTOISOMERASE, MITOCHONDRIAL"/>
    <property type="match status" value="1"/>
</dbReference>
<comment type="catalytic activity">
    <reaction evidence="9">
        <text>(2R)-2,3-dihydroxy-3-methylbutanoate + NAD(+) = (2S)-2-acetolactate + NADH + H(+)</text>
        <dbReference type="Rhea" id="RHEA:30627"/>
        <dbReference type="ChEBI" id="CHEBI:15378"/>
        <dbReference type="ChEBI" id="CHEBI:49072"/>
        <dbReference type="ChEBI" id="CHEBI:57540"/>
        <dbReference type="ChEBI" id="CHEBI:57945"/>
        <dbReference type="ChEBI" id="CHEBI:58476"/>
        <dbReference type="EC" id="1.1.1.383"/>
    </reaction>
</comment>
<evidence type="ECO:0000256" key="6">
    <source>
        <dbReference type="ARBA" id="ARBA00022842"/>
    </source>
</evidence>
<dbReference type="PROSITE" id="PS51851">
    <property type="entry name" value="KARI_C"/>
    <property type="match status" value="1"/>
</dbReference>
<feature type="active site" evidence="11">
    <location>
        <position position="108"/>
    </location>
</feature>
<evidence type="ECO:0000256" key="2">
    <source>
        <dbReference type="ARBA" id="ARBA00004885"/>
    </source>
</evidence>
<keyword evidence="4 11" id="KW-0028">Amino-acid biosynthesis</keyword>
<accession>A0A2R7YA08</accession>
<evidence type="ECO:0000313" key="15">
    <source>
        <dbReference type="EMBL" id="PUA34374.1"/>
    </source>
</evidence>
<dbReference type="InterPro" id="IPR013116">
    <property type="entry name" value="KARI_N"/>
</dbReference>
<dbReference type="InterPro" id="IPR013023">
    <property type="entry name" value="KARI"/>
</dbReference>
<keyword evidence="7 11" id="KW-0560">Oxidoreductase</keyword>
<dbReference type="NCBIfam" id="NF004017">
    <property type="entry name" value="PRK05479.1"/>
    <property type="match status" value="1"/>
</dbReference>
<evidence type="ECO:0000256" key="8">
    <source>
        <dbReference type="ARBA" id="ARBA00023304"/>
    </source>
</evidence>
<feature type="binding site" evidence="11 12">
    <location>
        <position position="195"/>
    </location>
    <ligand>
        <name>Mg(2+)</name>
        <dbReference type="ChEBI" id="CHEBI:18420"/>
        <label>1</label>
    </ligand>
</feature>
<dbReference type="NCBIfam" id="TIGR00465">
    <property type="entry name" value="ilvC"/>
    <property type="match status" value="1"/>
</dbReference>
<comment type="caution">
    <text evidence="15">The sequence shown here is derived from an EMBL/GenBank/DDBJ whole genome shotgun (WGS) entry which is preliminary data.</text>
</comment>
<keyword evidence="11" id="KW-0521">NADP</keyword>
<reference evidence="15 16" key="1">
    <citation type="submission" date="2017-04" db="EMBL/GenBank/DDBJ databases">
        <title>Draft Aigarchaeota genome from a New Zealand hot spring.</title>
        <authorList>
            <person name="Reysenbach A.-L."/>
            <person name="Donaho J.A."/>
            <person name="Gerhart J."/>
            <person name="Kelley J.F."/>
            <person name="Kouba K."/>
            <person name="Podar M."/>
            <person name="Stott M."/>
        </authorList>
    </citation>
    <scope>NUCLEOTIDE SEQUENCE [LARGE SCALE GENOMIC DNA]</scope>
    <source>
        <strain evidence="15">NZ13_MG1</strain>
    </source>
</reference>
<feature type="domain" description="KARI C-terminal knotted" evidence="14">
    <location>
        <begin position="183"/>
        <end position="326"/>
    </location>
</feature>
<comment type="pathway">
    <text evidence="1 11">Amino-acid biosynthesis; L-valine biosynthesis; L-valine from pyruvate: step 2/4.</text>
</comment>
<dbReference type="FunFam" id="3.40.50.720:FF:000023">
    <property type="entry name" value="Ketol-acid reductoisomerase (NADP(+))"/>
    <property type="match status" value="1"/>
</dbReference>
<dbReference type="InterPro" id="IPR036291">
    <property type="entry name" value="NAD(P)-bd_dom_sf"/>
</dbReference>
<dbReference type="InterPro" id="IPR000506">
    <property type="entry name" value="KARI_C"/>
</dbReference>
<dbReference type="PANTHER" id="PTHR21371:SF1">
    <property type="entry name" value="KETOL-ACID REDUCTOISOMERASE, MITOCHONDRIAL"/>
    <property type="match status" value="1"/>
</dbReference>
<dbReference type="GO" id="GO:0000287">
    <property type="term" value="F:magnesium ion binding"/>
    <property type="evidence" value="ECO:0007669"/>
    <property type="project" value="UniProtKB-UniRule"/>
</dbReference>
<dbReference type="UniPathway" id="UPA00049">
    <property type="reaction ID" value="UER00060"/>
</dbReference>
<feature type="binding site" evidence="11 12">
    <location>
        <position position="252"/>
    </location>
    <ligand>
        <name>substrate</name>
    </ligand>
</feature>
<dbReference type="UniPathway" id="UPA00047">
    <property type="reaction ID" value="UER00056"/>
</dbReference>
<keyword evidence="6 11" id="KW-0460">Magnesium</keyword>
<dbReference type="SUPFAM" id="SSF51735">
    <property type="entry name" value="NAD(P)-binding Rossmann-fold domains"/>
    <property type="match status" value="1"/>
</dbReference>
<dbReference type="GO" id="GO:0004455">
    <property type="term" value="F:ketol-acid reductoisomerase activity"/>
    <property type="evidence" value="ECO:0007669"/>
    <property type="project" value="UniProtKB-UniRule"/>
</dbReference>
<evidence type="ECO:0000256" key="9">
    <source>
        <dbReference type="ARBA" id="ARBA00050504"/>
    </source>
</evidence>
<dbReference type="SUPFAM" id="SSF48179">
    <property type="entry name" value="6-phosphogluconate dehydrogenase C-terminal domain-like"/>
    <property type="match status" value="1"/>
</dbReference>
<keyword evidence="8 11" id="KW-0100">Branched-chain amino acid biosynthesis</keyword>
<evidence type="ECO:0000313" key="16">
    <source>
        <dbReference type="Proteomes" id="UP000244066"/>
    </source>
</evidence>
<evidence type="ECO:0000259" key="13">
    <source>
        <dbReference type="PROSITE" id="PS51850"/>
    </source>
</evidence>
<gene>
    <name evidence="11" type="primary">ilvC</name>
    <name evidence="15" type="ORF">B9J98_00590</name>
</gene>
<dbReference type="InterPro" id="IPR008927">
    <property type="entry name" value="6-PGluconate_DH-like_C_sf"/>
</dbReference>
<feature type="binding site" evidence="11">
    <location>
        <position position="48"/>
    </location>
    <ligand>
        <name>NADP(+)</name>
        <dbReference type="ChEBI" id="CHEBI:58349"/>
    </ligand>
</feature>
<organism evidence="15 16">
    <name type="scientific">Candidatus Terraquivivens tikiterensis</name>
    <dbReference type="NCBI Taxonomy" id="1980982"/>
    <lineage>
        <taxon>Archaea</taxon>
        <taxon>Nitrososphaerota</taxon>
        <taxon>Candidatus Wolframiiraptoraceae</taxon>
        <taxon>Candidatus Terraquivivens</taxon>
    </lineage>
</organism>
<name>A0A2R7YA08_9ARCH</name>
<dbReference type="Pfam" id="PF01450">
    <property type="entry name" value="KARI_C"/>
    <property type="match status" value="1"/>
</dbReference>
<dbReference type="EMBL" id="NDWU01000001">
    <property type="protein sequence ID" value="PUA34374.1"/>
    <property type="molecule type" value="Genomic_DNA"/>
</dbReference>
<feature type="binding site" evidence="11 12">
    <location>
        <position position="227"/>
    </location>
    <ligand>
        <name>Mg(2+)</name>
        <dbReference type="ChEBI" id="CHEBI:18420"/>
        <label>2</label>
    </ligand>
</feature>
<dbReference type="PROSITE" id="PS51850">
    <property type="entry name" value="KARI_N"/>
    <property type="match status" value="1"/>
</dbReference>
<feature type="binding site" evidence="11">
    <location>
        <position position="134"/>
    </location>
    <ligand>
        <name>NADP(+)</name>
        <dbReference type="ChEBI" id="CHEBI:58349"/>
    </ligand>
</feature>
<feature type="domain" description="KARI N-terminal Rossmann" evidence="13">
    <location>
        <begin position="2"/>
        <end position="182"/>
    </location>
</feature>
<comment type="catalytic activity">
    <reaction evidence="11">
        <text>(2R)-2,3-dihydroxy-3-methylbutanoate + NADP(+) = (2S)-2-acetolactate + NADPH + H(+)</text>
        <dbReference type="Rhea" id="RHEA:22068"/>
        <dbReference type="ChEBI" id="CHEBI:15378"/>
        <dbReference type="ChEBI" id="CHEBI:49072"/>
        <dbReference type="ChEBI" id="CHEBI:57783"/>
        <dbReference type="ChEBI" id="CHEBI:58349"/>
        <dbReference type="ChEBI" id="CHEBI:58476"/>
        <dbReference type="EC" id="1.1.1.86"/>
    </reaction>
</comment>
<feature type="binding site" evidence="11">
    <location>
        <position position="53"/>
    </location>
    <ligand>
        <name>NADP(+)</name>
        <dbReference type="ChEBI" id="CHEBI:58349"/>
    </ligand>
</feature>
<feature type="binding site" evidence="11">
    <location>
        <begin position="25"/>
        <end position="28"/>
    </location>
    <ligand>
        <name>NADP(+)</name>
        <dbReference type="ChEBI" id="CHEBI:58349"/>
    </ligand>
</feature>
<dbReference type="GO" id="GO:0009099">
    <property type="term" value="P:L-valine biosynthetic process"/>
    <property type="evidence" value="ECO:0007669"/>
    <property type="project" value="UniProtKB-UniRule"/>
</dbReference>